<comment type="similarity">
    <text evidence="2">Belongs to the RRP1 family.</text>
</comment>
<dbReference type="HOGENOM" id="CLU_022876_0_1_1"/>
<evidence type="ECO:0000256" key="3">
    <source>
        <dbReference type="ARBA" id="ARBA00022552"/>
    </source>
</evidence>
<protein>
    <submittedName>
        <fullName evidence="6">Putative ribosomal RNA processing protein</fullName>
    </submittedName>
</protein>
<dbReference type="EMBL" id="KK088422">
    <property type="protein sequence ID" value="EYE95307.1"/>
    <property type="molecule type" value="Genomic_DNA"/>
</dbReference>
<proteinExistence type="inferred from homology"/>
<dbReference type="GO" id="GO:0006364">
    <property type="term" value="P:rRNA processing"/>
    <property type="evidence" value="ECO:0007669"/>
    <property type="project" value="UniProtKB-KW"/>
</dbReference>
<dbReference type="Pfam" id="PF05997">
    <property type="entry name" value="Nop52"/>
    <property type="match status" value="2"/>
</dbReference>
<organism evidence="6 7">
    <name type="scientific">Aspergillus ruber (strain CBS 135680)</name>
    <dbReference type="NCBI Taxonomy" id="1388766"/>
    <lineage>
        <taxon>Eukaryota</taxon>
        <taxon>Fungi</taxon>
        <taxon>Dikarya</taxon>
        <taxon>Ascomycota</taxon>
        <taxon>Pezizomycotina</taxon>
        <taxon>Eurotiomycetes</taxon>
        <taxon>Eurotiomycetidae</taxon>
        <taxon>Eurotiales</taxon>
        <taxon>Aspergillaceae</taxon>
        <taxon>Aspergillus</taxon>
        <taxon>Aspergillus subgen. Aspergillus</taxon>
    </lineage>
</organism>
<feature type="compositionally biased region" description="Low complexity" evidence="5">
    <location>
        <begin position="181"/>
        <end position="197"/>
    </location>
</feature>
<dbReference type="OrthoDB" id="2019504at2759"/>
<name>A0A017SEB3_ASPRC</name>
<evidence type="ECO:0000313" key="6">
    <source>
        <dbReference type="EMBL" id="EYE95307.1"/>
    </source>
</evidence>
<dbReference type="AlphaFoldDB" id="A0A017SEB3"/>
<reference evidence="7" key="1">
    <citation type="journal article" date="2014" name="Nat. Commun.">
        <title>Genomic adaptations of the halophilic Dead Sea filamentous fungus Eurotium rubrum.</title>
        <authorList>
            <person name="Kis-Papo T."/>
            <person name="Weig A.R."/>
            <person name="Riley R."/>
            <person name="Persoh D."/>
            <person name="Salamov A."/>
            <person name="Sun H."/>
            <person name="Lipzen A."/>
            <person name="Wasser S.P."/>
            <person name="Rambold G."/>
            <person name="Grigoriev I.V."/>
            <person name="Nevo E."/>
        </authorList>
    </citation>
    <scope>NUCLEOTIDE SEQUENCE [LARGE SCALE GENOMIC DNA]</scope>
    <source>
        <strain evidence="7">CBS 135680</strain>
    </source>
</reference>
<dbReference type="GO" id="GO:0030688">
    <property type="term" value="C:preribosome, small subunit precursor"/>
    <property type="evidence" value="ECO:0007669"/>
    <property type="project" value="InterPro"/>
</dbReference>
<keyword evidence="4" id="KW-0539">Nucleus</keyword>
<keyword evidence="7" id="KW-1185">Reference proteome</keyword>
<dbReference type="PANTHER" id="PTHR13026:SF0">
    <property type="entry name" value="RIBOSOMAL RNA PROCESSING 1B"/>
    <property type="match status" value="1"/>
</dbReference>
<feature type="region of interest" description="Disordered" evidence="5">
    <location>
        <begin position="129"/>
        <end position="197"/>
    </location>
</feature>
<evidence type="ECO:0000256" key="5">
    <source>
        <dbReference type="SAM" id="MobiDB-lite"/>
    </source>
</evidence>
<dbReference type="GO" id="GO:0005634">
    <property type="term" value="C:nucleus"/>
    <property type="evidence" value="ECO:0007669"/>
    <property type="project" value="UniProtKB-SubCell"/>
</dbReference>
<dbReference type="STRING" id="1388766.A0A017SEB3"/>
<evidence type="ECO:0000256" key="1">
    <source>
        <dbReference type="ARBA" id="ARBA00004123"/>
    </source>
</evidence>
<dbReference type="GeneID" id="63699394"/>
<dbReference type="InterPro" id="IPR010301">
    <property type="entry name" value="RRP1"/>
</dbReference>
<comment type="subcellular location">
    <subcellularLocation>
        <location evidence="1">Nucleus</location>
    </subcellularLocation>
</comment>
<evidence type="ECO:0000313" key="7">
    <source>
        <dbReference type="Proteomes" id="UP000019804"/>
    </source>
</evidence>
<sequence length="344" mass="39614">MADVQRTPFVKDLASSDRKVRDKALDSLTLFLRSRTDLSLIDLLKLWKGLFFCFYHSDRPLTQQALARSLSYSLIPTLPRSTVHRFLRAFWITIGREFHAIDRLRLDKYMYLIRCYVGVAFEVFVKGKQKQPGQGMDDGGKKRKREEEEAAKSKNSKKQNKRSKGKKSQEAEEEQQSNGVSDGTTNDTQTSTTTTDSDAAKWTDLKSYLSIISEGPLNPLNFDPDQDTSINEKTDYVPMPHGPDGLRYHLLDLWLDELEKVLEFEQEDSKEGEEEKPRKVVSEVPMDLILGPIETLRVKGLHKPVRTRAGEALEDERLYEWGFKERKVVVDEDEESEEEWGGFD</sequence>
<dbReference type="Proteomes" id="UP000019804">
    <property type="component" value="Unassembled WGS sequence"/>
</dbReference>
<dbReference type="PANTHER" id="PTHR13026">
    <property type="entry name" value="NNP-1 PROTEIN NOVEL NUCLEAR PROTEIN 1 NOP52"/>
    <property type="match status" value="1"/>
</dbReference>
<keyword evidence="3" id="KW-0698">rRNA processing</keyword>
<evidence type="ECO:0000256" key="4">
    <source>
        <dbReference type="ARBA" id="ARBA00023242"/>
    </source>
</evidence>
<gene>
    <name evidence="6" type="ORF">EURHEDRAFT_455400</name>
</gene>
<accession>A0A017SEB3</accession>
<evidence type="ECO:0000256" key="2">
    <source>
        <dbReference type="ARBA" id="ARBA00006374"/>
    </source>
</evidence>
<dbReference type="RefSeq" id="XP_040638995.1">
    <property type="nucleotide sequence ID" value="XM_040784270.1"/>
</dbReference>
<feature type="compositionally biased region" description="Basic residues" evidence="5">
    <location>
        <begin position="154"/>
        <end position="166"/>
    </location>
</feature>